<dbReference type="Gene3D" id="3.40.50.1820">
    <property type="entry name" value="alpha/beta hydrolase"/>
    <property type="match status" value="1"/>
</dbReference>
<evidence type="ECO:0000313" key="3">
    <source>
        <dbReference type="EMBL" id="MBP1468740.1"/>
    </source>
</evidence>
<sequence>MHHRSFMIATTAGLFSMICILLLHPGAPLAQGRLSDADPSASPSSAPSGEIAYVHDGYIWLIDLATRQSRKLFTDSIADPAWAFTPSLAWSPDGQLLAFERSQGTFQRDIYTVRADGTGLTRVTNSASDEYSPAFSPSGQLYFFRSAESDLEVIKRTLDGQESVVHRCGGFLVFCSNLSVYGDALLAYTLSGTDPVSNQVIYDLVSNQQQNPGEYFYNESNRGNCNLLPGTYGGRWASTQPQLAFVGNADCVTPGRQQPDYGIFTIAAGAMPETSPVLLHSTSFAIASLAWSPDDQWLVMGRYFNDGFSNGLWLIDTQGQQLQQISTVGGSPAWRPGPPAGCTDPGQTTIVSINGITDHRENNIYPLDANPTTPEGTVEGNTVRATVKVTNCQEDPISGEVALSHGTPRADATIPPLSDLEVTLSFNTDGLAWINGQRPTQPYTISASFTPAGGPANASEAVTFTVRPRPVILVHGYNSDPGMWADYQGEQILGSSELEDIVTYTVPRINTGSHGAPTNTIDQNAYELSRVVERARREQGADQVDIIAHSMGGLISRRYLHAYAKDASVHQLIMLGTPNGGSVSAGFIAIGCGIFNLALLDRDLPQIPCRSPAVQELTVSSVISFNSNNVERQDARFYAIAGQYDCSQALPVSNPIEVPYPNDIIVSIESVFRIGLDGGWRWPNDRWGCQGRHEWLYQTGDARYGGAPIFTSIVRPLLTGQPPAAAPASETALTAQPMNALDAVQFTTVQSGTLSAGGQLEFQQRLEPGNDGTFNFVLTVRLFLEVIRTNAQPTG</sequence>
<protein>
    <submittedName>
        <fullName evidence="3">Alpha/beta fold hydrolase</fullName>
    </submittedName>
</protein>
<dbReference type="Gene3D" id="2.120.10.30">
    <property type="entry name" value="TolB, C-terminal domain"/>
    <property type="match status" value="2"/>
</dbReference>
<dbReference type="PANTHER" id="PTHR36842">
    <property type="entry name" value="PROTEIN TOLB HOMOLOG"/>
    <property type="match status" value="1"/>
</dbReference>
<dbReference type="EMBL" id="SIJK02000090">
    <property type="protein sequence ID" value="MBP1468740.1"/>
    <property type="molecule type" value="Genomic_DNA"/>
</dbReference>
<dbReference type="SUPFAM" id="SSF53474">
    <property type="entry name" value="alpha/beta-Hydrolases"/>
    <property type="match status" value="1"/>
</dbReference>
<keyword evidence="3" id="KW-0378">Hydrolase</keyword>
<dbReference type="InterPro" id="IPR011659">
    <property type="entry name" value="WD40"/>
</dbReference>
<name>A0ABS4DH34_9CHLR</name>
<comment type="similarity">
    <text evidence="1">Belongs to the TolB family.</text>
</comment>
<feature type="non-terminal residue" evidence="3">
    <location>
        <position position="795"/>
    </location>
</feature>
<dbReference type="InterPro" id="IPR000073">
    <property type="entry name" value="AB_hydrolase_1"/>
</dbReference>
<keyword evidence="4" id="KW-1185">Reference proteome</keyword>
<dbReference type="GO" id="GO:0016787">
    <property type="term" value="F:hydrolase activity"/>
    <property type="evidence" value="ECO:0007669"/>
    <property type="project" value="UniProtKB-KW"/>
</dbReference>
<feature type="domain" description="AB hydrolase-1" evidence="2">
    <location>
        <begin position="470"/>
        <end position="577"/>
    </location>
</feature>
<evidence type="ECO:0000259" key="2">
    <source>
        <dbReference type="Pfam" id="PF00561"/>
    </source>
</evidence>
<dbReference type="Pfam" id="PF00561">
    <property type="entry name" value="Abhydrolase_1"/>
    <property type="match status" value="1"/>
</dbReference>
<evidence type="ECO:0000313" key="4">
    <source>
        <dbReference type="Proteomes" id="UP001193081"/>
    </source>
</evidence>
<dbReference type="Proteomes" id="UP001193081">
    <property type="component" value="Unassembled WGS sequence"/>
</dbReference>
<dbReference type="SUPFAM" id="SSF82171">
    <property type="entry name" value="DPP6 N-terminal domain-like"/>
    <property type="match status" value="1"/>
</dbReference>
<organism evidence="3 4">
    <name type="scientific">Candidatus Chloroploca mongolica</name>
    <dbReference type="NCBI Taxonomy" id="2528176"/>
    <lineage>
        <taxon>Bacteria</taxon>
        <taxon>Bacillati</taxon>
        <taxon>Chloroflexota</taxon>
        <taxon>Chloroflexia</taxon>
        <taxon>Chloroflexales</taxon>
        <taxon>Chloroflexineae</taxon>
        <taxon>Oscillochloridaceae</taxon>
        <taxon>Candidatus Chloroploca</taxon>
    </lineage>
</organism>
<evidence type="ECO:0000256" key="1">
    <source>
        <dbReference type="ARBA" id="ARBA00009820"/>
    </source>
</evidence>
<reference evidence="3 4" key="1">
    <citation type="submission" date="2021-03" db="EMBL/GenBank/DDBJ databases">
        <authorList>
            <person name="Grouzdev D.S."/>
        </authorList>
    </citation>
    <scope>NUCLEOTIDE SEQUENCE [LARGE SCALE GENOMIC DNA]</scope>
    <source>
        <strain evidence="3 4">M50-1</strain>
    </source>
</reference>
<accession>A0ABS4DH34</accession>
<proteinExistence type="inferred from homology"/>
<dbReference type="PANTHER" id="PTHR36842:SF1">
    <property type="entry name" value="PROTEIN TOLB"/>
    <property type="match status" value="1"/>
</dbReference>
<dbReference type="RefSeq" id="WP_135481793.1">
    <property type="nucleotide sequence ID" value="NZ_SIJK02000090.1"/>
</dbReference>
<dbReference type="Pfam" id="PF07676">
    <property type="entry name" value="PD40"/>
    <property type="match status" value="2"/>
</dbReference>
<dbReference type="InterPro" id="IPR011042">
    <property type="entry name" value="6-blade_b-propeller_TolB-like"/>
</dbReference>
<dbReference type="InterPro" id="IPR029058">
    <property type="entry name" value="AB_hydrolase_fold"/>
</dbReference>
<gene>
    <name evidence="3" type="ORF">EYB53_023700</name>
</gene>
<comment type="caution">
    <text evidence="3">The sequence shown here is derived from an EMBL/GenBank/DDBJ whole genome shotgun (WGS) entry which is preliminary data.</text>
</comment>